<feature type="domain" description="TauD/TfdA-like" evidence="7">
    <location>
        <begin position="171"/>
        <end position="437"/>
    </location>
</feature>
<dbReference type="RefSeq" id="XP_008714474.1">
    <property type="nucleotide sequence ID" value="XM_008716252.1"/>
</dbReference>
<dbReference type="PANTHER" id="PTHR10696:SF25">
    <property type="entry name" value="OXIDOREDUCTASE AIM17-RELATED"/>
    <property type="match status" value="1"/>
</dbReference>
<sequence length="461" mass="53191">MRVFRQLSHELRRASGHRDPLLTYGRRRIETLAKQSPIAIVQQQPFEEQRHNRTRLMNGTLFDQDTGKCTVSPVYLRQACTCNKCVDPSDGQRNFSLAYIPKDIEIRNHHQDEHGNHVVQWSKDAPGFDSDHVSVYSVGKVKAEVISHKMANRGMYDRYQQLWNGKRFPLEQTTIPYDDYMSSPESLALALHYLWRYGLIFIRDVPPDEDSVSKLAERIALLRNTFYGKTWDVRSKPNAENVAYTSRYLGFHMDLLYMKEPPGLQLLHCIENTCEGGESAFADTFQALYHLARHKPMLYTQLLGKQITYGYQNGPYSYFDTKNLVSRTLPTAPEKKKRFTQKVDHQTYQLMRTVDRVYWSPPFISSNLDLAFSGSRRQIELGQGAMKAFSDALENDGLRVETKLPAGTCAIFDNLRIVHARKAFNTNSGHRWLRGAYLDYQDFVSKAEELRSLMPEDAPSI</sequence>
<evidence type="ECO:0000256" key="5">
    <source>
        <dbReference type="ARBA" id="ARBA00023002"/>
    </source>
</evidence>
<dbReference type="eggNOG" id="KOG3889">
    <property type="taxonomic scope" value="Eukaryota"/>
</dbReference>
<accession>W2S3V9</accession>
<dbReference type="Proteomes" id="UP000030752">
    <property type="component" value="Unassembled WGS sequence"/>
</dbReference>
<evidence type="ECO:0000313" key="8">
    <source>
        <dbReference type="EMBL" id="ETN42738.1"/>
    </source>
</evidence>
<dbReference type="InterPro" id="IPR050411">
    <property type="entry name" value="AlphaKG_dependent_hydroxylases"/>
</dbReference>
<evidence type="ECO:0000259" key="7">
    <source>
        <dbReference type="Pfam" id="PF02668"/>
    </source>
</evidence>
<protein>
    <recommendedName>
        <fullName evidence="7">TauD/TfdA-like domain-containing protein</fullName>
    </recommendedName>
</protein>
<dbReference type="FunCoup" id="W2S3V9">
    <property type="interactions" value="648"/>
</dbReference>
<organism evidence="8 9">
    <name type="scientific">Cyphellophora europaea (strain CBS 101466)</name>
    <name type="common">Phialophora europaea</name>
    <dbReference type="NCBI Taxonomy" id="1220924"/>
    <lineage>
        <taxon>Eukaryota</taxon>
        <taxon>Fungi</taxon>
        <taxon>Dikarya</taxon>
        <taxon>Ascomycota</taxon>
        <taxon>Pezizomycotina</taxon>
        <taxon>Eurotiomycetes</taxon>
        <taxon>Chaetothyriomycetidae</taxon>
        <taxon>Chaetothyriales</taxon>
        <taxon>Cyphellophoraceae</taxon>
        <taxon>Cyphellophora</taxon>
    </lineage>
</organism>
<reference evidence="8 9" key="1">
    <citation type="submission" date="2013-03" db="EMBL/GenBank/DDBJ databases">
        <title>The Genome Sequence of Phialophora europaea CBS 101466.</title>
        <authorList>
            <consortium name="The Broad Institute Genomics Platform"/>
            <person name="Cuomo C."/>
            <person name="de Hoog S."/>
            <person name="Gorbushina A."/>
            <person name="Walker B."/>
            <person name="Young S.K."/>
            <person name="Zeng Q."/>
            <person name="Gargeya S."/>
            <person name="Fitzgerald M."/>
            <person name="Haas B."/>
            <person name="Abouelleil A."/>
            <person name="Allen A.W."/>
            <person name="Alvarado L."/>
            <person name="Arachchi H.M."/>
            <person name="Berlin A.M."/>
            <person name="Chapman S.B."/>
            <person name="Gainer-Dewar J."/>
            <person name="Goldberg J."/>
            <person name="Griggs A."/>
            <person name="Gujja S."/>
            <person name="Hansen M."/>
            <person name="Howarth C."/>
            <person name="Imamovic A."/>
            <person name="Ireland A."/>
            <person name="Larimer J."/>
            <person name="McCowan C."/>
            <person name="Murphy C."/>
            <person name="Pearson M."/>
            <person name="Poon T.W."/>
            <person name="Priest M."/>
            <person name="Roberts A."/>
            <person name="Saif S."/>
            <person name="Shea T."/>
            <person name="Sisk P."/>
            <person name="Sykes S."/>
            <person name="Wortman J."/>
            <person name="Nusbaum C."/>
            <person name="Birren B."/>
        </authorList>
    </citation>
    <scope>NUCLEOTIDE SEQUENCE [LARGE SCALE GENOMIC DNA]</scope>
    <source>
        <strain evidence="8 9">CBS 101466</strain>
    </source>
</reference>
<comment type="cofactor">
    <cofactor evidence="1">
        <name>Fe(2+)</name>
        <dbReference type="ChEBI" id="CHEBI:29033"/>
    </cofactor>
</comment>
<dbReference type="InterPro" id="IPR042098">
    <property type="entry name" value="TauD-like_sf"/>
</dbReference>
<evidence type="ECO:0000256" key="3">
    <source>
        <dbReference type="ARBA" id="ARBA00022723"/>
    </source>
</evidence>
<gene>
    <name evidence="8" type="ORF">HMPREF1541_01896</name>
</gene>
<dbReference type="GO" id="GO:0046872">
    <property type="term" value="F:metal ion binding"/>
    <property type="evidence" value="ECO:0007669"/>
    <property type="project" value="UniProtKB-KW"/>
</dbReference>
<evidence type="ECO:0000256" key="2">
    <source>
        <dbReference type="ARBA" id="ARBA00008654"/>
    </source>
</evidence>
<dbReference type="GO" id="GO:0005739">
    <property type="term" value="C:mitochondrion"/>
    <property type="evidence" value="ECO:0007669"/>
    <property type="project" value="TreeGrafter"/>
</dbReference>
<keyword evidence="5" id="KW-0560">Oxidoreductase</keyword>
<dbReference type="GO" id="GO:0051213">
    <property type="term" value="F:dioxygenase activity"/>
    <property type="evidence" value="ECO:0007669"/>
    <property type="project" value="UniProtKB-KW"/>
</dbReference>
<evidence type="ECO:0000256" key="1">
    <source>
        <dbReference type="ARBA" id="ARBA00001954"/>
    </source>
</evidence>
<dbReference type="Gene3D" id="3.60.130.10">
    <property type="entry name" value="Clavaminate synthase-like"/>
    <property type="match status" value="1"/>
</dbReference>
<name>W2S3V9_CYPE1</name>
<dbReference type="SUPFAM" id="SSF51197">
    <property type="entry name" value="Clavaminate synthase-like"/>
    <property type="match status" value="1"/>
</dbReference>
<dbReference type="OrthoDB" id="406634at2759"/>
<dbReference type="InterPro" id="IPR003819">
    <property type="entry name" value="TauD/TfdA-like"/>
</dbReference>
<keyword evidence="3" id="KW-0479">Metal-binding</keyword>
<dbReference type="InParanoid" id="W2S3V9"/>
<dbReference type="InterPro" id="IPR038492">
    <property type="entry name" value="GBBH-like_N_sf"/>
</dbReference>
<dbReference type="HOGENOM" id="CLU_021859_0_0_1"/>
<dbReference type="EMBL" id="KB822718">
    <property type="protein sequence ID" value="ETN42738.1"/>
    <property type="molecule type" value="Genomic_DNA"/>
</dbReference>
<dbReference type="Pfam" id="PF02668">
    <property type="entry name" value="TauD"/>
    <property type="match status" value="1"/>
</dbReference>
<dbReference type="PANTHER" id="PTHR10696">
    <property type="entry name" value="GAMMA-BUTYROBETAINE HYDROXYLASE-RELATED"/>
    <property type="match status" value="1"/>
</dbReference>
<dbReference type="Gene3D" id="3.30.2020.30">
    <property type="match status" value="1"/>
</dbReference>
<evidence type="ECO:0000313" key="9">
    <source>
        <dbReference type="Proteomes" id="UP000030752"/>
    </source>
</evidence>
<comment type="similarity">
    <text evidence="2">Belongs to the gamma-BBH/TMLD family.</text>
</comment>
<dbReference type="VEuPathDB" id="FungiDB:HMPREF1541_01896"/>
<keyword evidence="9" id="KW-1185">Reference proteome</keyword>
<keyword evidence="4" id="KW-0223">Dioxygenase</keyword>
<dbReference type="STRING" id="1220924.W2S3V9"/>
<dbReference type="GeneID" id="19969235"/>
<proteinExistence type="inferred from homology"/>
<dbReference type="GO" id="GO:0045329">
    <property type="term" value="P:carnitine biosynthetic process"/>
    <property type="evidence" value="ECO:0007669"/>
    <property type="project" value="TreeGrafter"/>
</dbReference>
<dbReference type="AlphaFoldDB" id="W2S3V9"/>
<evidence type="ECO:0000256" key="4">
    <source>
        <dbReference type="ARBA" id="ARBA00022964"/>
    </source>
</evidence>
<evidence type="ECO:0000256" key="6">
    <source>
        <dbReference type="ARBA" id="ARBA00023004"/>
    </source>
</evidence>
<keyword evidence="6" id="KW-0408">Iron</keyword>